<evidence type="ECO:0000256" key="1">
    <source>
        <dbReference type="SAM" id="SignalP"/>
    </source>
</evidence>
<evidence type="ECO:0000313" key="4">
    <source>
        <dbReference type="Proteomes" id="UP000323188"/>
    </source>
</evidence>
<keyword evidence="1" id="KW-0732">Signal</keyword>
<name>A0A5B2TUC6_9FLAO</name>
<protein>
    <recommendedName>
        <fullName evidence="6">Dihydroorotase</fullName>
    </recommendedName>
</protein>
<evidence type="ECO:0000313" key="5">
    <source>
        <dbReference type="Proteomes" id="UP001343698"/>
    </source>
</evidence>
<dbReference type="EMBL" id="VUOE01000002">
    <property type="protein sequence ID" value="KAA2217435.1"/>
    <property type="molecule type" value="Genomic_DNA"/>
</dbReference>
<evidence type="ECO:0000313" key="2">
    <source>
        <dbReference type="EMBL" id="KAA2217435.1"/>
    </source>
</evidence>
<dbReference type="EMBL" id="JAZDDF010000004">
    <property type="protein sequence ID" value="MEE1973030.1"/>
    <property type="molecule type" value="Genomic_DNA"/>
</dbReference>
<organism evidence="2 4">
    <name type="scientific">Maribacter flavus</name>
    <dbReference type="NCBI Taxonomy" id="1658664"/>
    <lineage>
        <taxon>Bacteria</taxon>
        <taxon>Pseudomonadati</taxon>
        <taxon>Bacteroidota</taxon>
        <taxon>Flavobacteriia</taxon>
        <taxon>Flavobacteriales</taxon>
        <taxon>Flavobacteriaceae</taxon>
        <taxon>Maribacter</taxon>
    </lineage>
</organism>
<accession>A0A5B2TUC6</accession>
<keyword evidence="5" id="KW-1185">Reference proteome</keyword>
<feature type="signal peptide" evidence="1">
    <location>
        <begin position="1"/>
        <end position="17"/>
    </location>
</feature>
<reference evidence="3 5" key="2">
    <citation type="submission" date="2024-01" db="EMBL/GenBank/DDBJ databases">
        <title>Maribacter spp. originated from different algae showed divergent polysaccharides utilization ability.</title>
        <authorList>
            <person name="Wang H."/>
            <person name="Wu Y."/>
        </authorList>
    </citation>
    <scope>NUCLEOTIDE SEQUENCE [LARGE SCALE GENOMIC DNA]</scope>
    <source>
        <strain evidence="3 5">KPT27_14</strain>
    </source>
</reference>
<dbReference type="Proteomes" id="UP001343698">
    <property type="component" value="Unassembled WGS sequence"/>
</dbReference>
<dbReference type="Proteomes" id="UP000323188">
    <property type="component" value="Unassembled WGS sequence"/>
</dbReference>
<comment type="caution">
    <text evidence="2">The sequence shown here is derived from an EMBL/GenBank/DDBJ whole genome shotgun (WGS) entry which is preliminary data.</text>
</comment>
<dbReference type="RefSeq" id="WP_154920123.1">
    <property type="nucleotide sequence ID" value="NZ_JAZDDF010000004.1"/>
</dbReference>
<evidence type="ECO:0008006" key="6">
    <source>
        <dbReference type="Google" id="ProtNLM"/>
    </source>
</evidence>
<evidence type="ECO:0000313" key="3">
    <source>
        <dbReference type="EMBL" id="MEE1973030.1"/>
    </source>
</evidence>
<gene>
    <name evidence="2" type="ORF">F0361_15950</name>
    <name evidence="3" type="ORF">V1H85_11280</name>
</gene>
<sequence>MIKYVFALMFSVSVLNAQVSDEQTRIDVKVGDVFEIGKPETNKYKHIEFPRANFIIKRGGIANYKSVLGEKVVVSSIKEKRNGTTEVRIKKVDGHRFFGSHPSVTVDIDEALNSGELMTK</sequence>
<reference evidence="2 4" key="1">
    <citation type="submission" date="2019-09" db="EMBL/GenBank/DDBJ databases">
        <authorList>
            <person name="Khan S.A."/>
            <person name="Jeon C.O."/>
            <person name="Chun B.H."/>
            <person name="Jeong S.E."/>
        </authorList>
    </citation>
    <scope>NUCLEOTIDE SEQUENCE [LARGE SCALE GENOMIC DNA]</scope>
    <source>
        <strain evidence="2 4">KCTC 42508</strain>
    </source>
</reference>
<feature type="chain" id="PRO_5022976627" description="Dihydroorotase" evidence="1">
    <location>
        <begin position="18"/>
        <end position="120"/>
    </location>
</feature>
<dbReference type="AlphaFoldDB" id="A0A5B2TUC6"/>
<proteinExistence type="predicted"/>